<evidence type="ECO:0000256" key="1">
    <source>
        <dbReference type="SAM" id="MobiDB-lite"/>
    </source>
</evidence>
<evidence type="ECO:0000256" key="2">
    <source>
        <dbReference type="SAM" id="Phobius"/>
    </source>
</evidence>
<keyword evidence="2" id="KW-0472">Membrane</keyword>
<name>A0A165VB24_9AGAM</name>
<keyword evidence="2" id="KW-0812">Transmembrane</keyword>
<evidence type="ECO:0000313" key="4">
    <source>
        <dbReference type="Proteomes" id="UP000076761"/>
    </source>
</evidence>
<proteinExistence type="predicted"/>
<reference evidence="3 4" key="1">
    <citation type="journal article" date="2016" name="Mol. Biol. Evol.">
        <title>Comparative Genomics of Early-Diverging Mushroom-Forming Fungi Provides Insights into the Origins of Lignocellulose Decay Capabilities.</title>
        <authorList>
            <person name="Nagy L.G."/>
            <person name="Riley R."/>
            <person name="Tritt A."/>
            <person name="Adam C."/>
            <person name="Daum C."/>
            <person name="Floudas D."/>
            <person name="Sun H."/>
            <person name="Yadav J.S."/>
            <person name="Pangilinan J."/>
            <person name="Larsson K.H."/>
            <person name="Matsuura K."/>
            <person name="Barry K."/>
            <person name="Labutti K."/>
            <person name="Kuo R."/>
            <person name="Ohm R.A."/>
            <person name="Bhattacharya S.S."/>
            <person name="Shirouzu T."/>
            <person name="Yoshinaga Y."/>
            <person name="Martin F.M."/>
            <person name="Grigoriev I.V."/>
            <person name="Hibbett D.S."/>
        </authorList>
    </citation>
    <scope>NUCLEOTIDE SEQUENCE [LARGE SCALE GENOMIC DNA]</scope>
    <source>
        <strain evidence="3 4">HHB14362 ss-1</strain>
    </source>
</reference>
<dbReference type="EMBL" id="KV425554">
    <property type="protein sequence ID" value="KZT29429.1"/>
    <property type="molecule type" value="Genomic_DNA"/>
</dbReference>
<keyword evidence="2" id="KW-1133">Transmembrane helix</keyword>
<feature type="compositionally biased region" description="Polar residues" evidence="1">
    <location>
        <begin position="23"/>
        <end position="40"/>
    </location>
</feature>
<feature type="transmembrane region" description="Helical" evidence="2">
    <location>
        <begin position="55"/>
        <end position="75"/>
    </location>
</feature>
<gene>
    <name evidence="3" type="ORF">NEOLEDRAFT_1128188</name>
</gene>
<sequence>MDLVHDKSSIPKRPRTSELDHTVVSQQQRPPSNGTTSTSFVETLQKKSIRTACRAMLWIWGTVLFSPYSTALVRMPDCGP</sequence>
<evidence type="ECO:0000313" key="3">
    <source>
        <dbReference type="EMBL" id="KZT29429.1"/>
    </source>
</evidence>
<dbReference type="InParanoid" id="A0A165VB24"/>
<dbReference type="Proteomes" id="UP000076761">
    <property type="component" value="Unassembled WGS sequence"/>
</dbReference>
<feature type="compositionally biased region" description="Basic and acidic residues" evidence="1">
    <location>
        <begin position="1"/>
        <end position="21"/>
    </location>
</feature>
<organism evidence="3 4">
    <name type="scientific">Neolentinus lepideus HHB14362 ss-1</name>
    <dbReference type="NCBI Taxonomy" id="1314782"/>
    <lineage>
        <taxon>Eukaryota</taxon>
        <taxon>Fungi</taxon>
        <taxon>Dikarya</taxon>
        <taxon>Basidiomycota</taxon>
        <taxon>Agaricomycotina</taxon>
        <taxon>Agaricomycetes</taxon>
        <taxon>Gloeophyllales</taxon>
        <taxon>Gloeophyllaceae</taxon>
        <taxon>Neolentinus</taxon>
    </lineage>
</organism>
<protein>
    <submittedName>
        <fullName evidence="3">Uncharacterized protein</fullName>
    </submittedName>
</protein>
<dbReference type="AlphaFoldDB" id="A0A165VB24"/>
<feature type="region of interest" description="Disordered" evidence="1">
    <location>
        <begin position="1"/>
        <end position="40"/>
    </location>
</feature>
<accession>A0A165VB24</accession>
<keyword evidence="4" id="KW-1185">Reference proteome</keyword>